<dbReference type="PANTHER" id="PTHR46033:SF1">
    <property type="entry name" value="PROTEIN MAIN-LIKE 2"/>
    <property type="match status" value="1"/>
</dbReference>
<accession>A0A444Y563</accession>
<protein>
    <recommendedName>
        <fullName evidence="2">Aminotransferase-like plant mobile domain-containing protein</fullName>
    </recommendedName>
</protein>
<evidence type="ECO:0000256" key="1">
    <source>
        <dbReference type="SAM" id="Phobius"/>
    </source>
</evidence>
<feature type="transmembrane region" description="Helical" evidence="1">
    <location>
        <begin position="131"/>
        <end position="149"/>
    </location>
</feature>
<keyword evidence="1" id="KW-0472">Membrane</keyword>
<comment type="caution">
    <text evidence="3">The sequence shown here is derived from an EMBL/GenBank/DDBJ whole genome shotgun (WGS) entry which is preliminary data.</text>
</comment>
<reference evidence="3 4" key="1">
    <citation type="submission" date="2019-01" db="EMBL/GenBank/DDBJ databases">
        <title>Sequencing of cultivated peanut Arachis hypogaea provides insights into genome evolution and oil improvement.</title>
        <authorList>
            <person name="Chen X."/>
        </authorList>
    </citation>
    <scope>NUCLEOTIDE SEQUENCE [LARGE SCALE GENOMIC DNA]</scope>
    <source>
        <strain evidence="4">cv. Fuhuasheng</strain>
        <tissue evidence="3">Leaves</tissue>
    </source>
</reference>
<evidence type="ECO:0000313" key="4">
    <source>
        <dbReference type="Proteomes" id="UP000289738"/>
    </source>
</evidence>
<organism evidence="3 4">
    <name type="scientific">Arachis hypogaea</name>
    <name type="common">Peanut</name>
    <dbReference type="NCBI Taxonomy" id="3818"/>
    <lineage>
        <taxon>Eukaryota</taxon>
        <taxon>Viridiplantae</taxon>
        <taxon>Streptophyta</taxon>
        <taxon>Embryophyta</taxon>
        <taxon>Tracheophyta</taxon>
        <taxon>Spermatophyta</taxon>
        <taxon>Magnoliopsida</taxon>
        <taxon>eudicotyledons</taxon>
        <taxon>Gunneridae</taxon>
        <taxon>Pentapetalae</taxon>
        <taxon>rosids</taxon>
        <taxon>fabids</taxon>
        <taxon>Fabales</taxon>
        <taxon>Fabaceae</taxon>
        <taxon>Papilionoideae</taxon>
        <taxon>50 kb inversion clade</taxon>
        <taxon>dalbergioids sensu lato</taxon>
        <taxon>Dalbergieae</taxon>
        <taxon>Pterocarpus clade</taxon>
        <taxon>Arachis</taxon>
    </lineage>
</organism>
<proteinExistence type="predicted"/>
<feature type="domain" description="Aminotransferase-like plant mobile" evidence="2">
    <location>
        <begin position="2"/>
        <end position="118"/>
    </location>
</feature>
<gene>
    <name evidence="3" type="ORF">Ahy_B08g093045</name>
</gene>
<dbReference type="GO" id="GO:0010073">
    <property type="term" value="P:meristem maintenance"/>
    <property type="evidence" value="ECO:0007669"/>
    <property type="project" value="InterPro"/>
</dbReference>
<keyword evidence="1" id="KW-1133">Transmembrane helix</keyword>
<dbReference type="InterPro" id="IPR044824">
    <property type="entry name" value="MAIN-like"/>
</dbReference>
<dbReference type="Proteomes" id="UP000289738">
    <property type="component" value="Chromosome B08"/>
</dbReference>
<evidence type="ECO:0000259" key="2">
    <source>
        <dbReference type="Pfam" id="PF10536"/>
    </source>
</evidence>
<sequence>MVNALIERWHLETHTFYILIGERAITLKDVAIILGLSTNGLSMTEVIISSFDALEVKYLYQFGIVPRKIDCRKSFIKLTWLRNMKDCLVLIDEIGMQKYVKCHIMLLFEMILFGDKSKGVGILFRLKGGRWSTLFLTWAWICLSFFALIPDSLDFLR</sequence>
<dbReference type="InterPro" id="IPR019557">
    <property type="entry name" value="AminoTfrase-like_pln_mobile"/>
</dbReference>
<evidence type="ECO:0000313" key="3">
    <source>
        <dbReference type="EMBL" id="RYQ97057.1"/>
    </source>
</evidence>
<keyword evidence="4" id="KW-1185">Reference proteome</keyword>
<dbReference type="PANTHER" id="PTHR46033">
    <property type="entry name" value="PROTEIN MAIN-LIKE 2"/>
    <property type="match status" value="1"/>
</dbReference>
<name>A0A444Y563_ARAHY</name>
<dbReference type="Pfam" id="PF10536">
    <property type="entry name" value="PMD"/>
    <property type="match status" value="1"/>
</dbReference>
<keyword evidence="1" id="KW-0812">Transmembrane</keyword>
<dbReference type="EMBL" id="SDMP01000018">
    <property type="protein sequence ID" value="RYQ97057.1"/>
    <property type="molecule type" value="Genomic_DNA"/>
</dbReference>
<dbReference type="AlphaFoldDB" id="A0A444Y563"/>